<keyword evidence="3" id="KW-1185">Reference proteome</keyword>
<dbReference type="SUPFAM" id="SSF55781">
    <property type="entry name" value="GAF domain-like"/>
    <property type="match status" value="1"/>
</dbReference>
<dbReference type="Gene3D" id="3.30.450.40">
    <property type="match status" value="1"/>
</dbReference>
<organism evidence="2 3">
    <name type="scientific">Saccharopolyspora cebuensis</name>
    <dbReference type="NCBI Taxonomy" id="418759"/>
    <lineage>
        <taxon>Bacteria</taxon>
        <taxon>Bacillati</taxon>
        <taxon>Actinomycetota</taxon>
        <taxon>Actinomycetes</taxon>
        <taxon>Pseudonocardiales</taxon>
        <taxon>Pseudonocardiaceae</taxon>
        <taxon>Saccharopolyspora</taxon>
    </lineage>
</organism>
<sequence>MAEVPEQQDEQWFLDRFGGGGPGAGGAGSALLRDVAAVRAELYRAPDAAGVLDRVAAAAVAALPGAGWASITIRDLGGELHTPAYTDPSALVVDDLQEDSGEGPFEEATAAAGTGMSGSPDLAREPLWPRFGPQAAGYGIRAVLATGIFPPHNRPAALSVCATEPRGLAALDPDVAVLLAGFALPAVERAAGPAVDDLRATALLPPVDDDEILGGATAALVDKRGLSIAECYPVLRRAARELTSVAG</sequence>
<evidence type="ECO:0000256" key="1">
    <source>
        <dbReference type="SAM" id="MobiDB-lite"/>
    </source>
</evidence>
<evidence type="ECO:0000313" key="2">
    <source>
        <dbReference type="EMBL" id="MEY8037895.1"/>
    </source>
</evidence>
<name>A0ABV4C9W0_9PSEU</name>
<gene>
    <name evidence="2" type="ORF">AB8O55_00645</name>
</gene>
<accession>A0ABV4C9W0</accession>
<proteinExistence type="predicted"/>
<dbReference type="InterPro" id="IPR029016">
    <property type="entry name" value="GAF-like_dom_sf"/>
</dbReference>
<dbReference type="RefSeq" id="WP_345366071.1">
    <property type="nucleotide sequence ID" value="NZ_BAABII010000016.1"/>
</dbReference>
<feature type="region of interest" description="Disordered" evidence="1">
    <location>
        <begin position="98"/>
        <end position="119"/>
    </location>
</feature>
<comment type="caution">
    <text evidence="2">The sequence shown here is derived from an EMBL/GenBank/DDBJ whole genome shotgun (WGS) entry which is preliminary data.</text>
</comment>
<evidence type="ECO:0000313" key="3">
    <source>
        <dbReference type="Proteomes" id="UP001564626"/>
    </source>
</evidence>
<dbReference type="EMBL" id="JBGEHV010000001">
    <property type="protein sequence ID" value="MEY8037895.1"/>
    <property type="molecule type" value="Genomic_DNA"/>
</dbReference>
<protein>
    <submittedName>
        <fullName evidence="2">GAF domain-containing protein</fullName>
    </submittedName>
</protein>
<dbReference type="Proteomes" id="UP001564626">
    <property type="component" value="Unassembled WGS sequence"/>
</dbReference>
<reference evidence="2 3" key="1">
    <citation type="submission" date="2024-08" db="EMBL/GenBank/DDBJ databases">
        <title>Genome mining of Saccharopolyspora cebuensis PGLac3 from Nigerian medicinal plant.</title>
        <authorList>
            <person name="Ezeobiora C.E."/>
            <person name="Igbokwe N.H."/>
            <person name="Amin D.H."/>
            <person name="Mendie U.E."/>
        </authorList>
    </citation>
    <scope>NUCLEOTIDE SEQUENCE [LARGE SCALE GENOMIC DNA]</scope>
    <source>
        <strain evidence="2 3">PGLac3</strain>
    </source>
</reference>